<feature type="compositionally biased region" description="Basic and acidic residues" evidence="5">
    <location>
        <begin position="97"/>
        <end position="116"/>
    </location>
</feature>
<dbReference type="OrthoDB" id="9797176at2"/>
<evidence type="ECO:0000259" key="6">
    <source>
        <dbReference type="SMART" id="SM00363"/>
    </source>
</evidence>
<dbReference type="Gene3D" id="3.10.290.10">
    <property type="entry name" value="RNA-binding S4 domain"/>
    <property type="match status" value="1"/>
</dbReference>
<protein>
    <submittedName>
        <fullName evidence="7">Heat shock protein 15</fullName>
    </submittedName>
</protein>
<dbReference type="InterPro" id="IPR025708">
    <property type="entry name" value="HSP15"/>
</dbReference>
<dbReference type="PIRSF" id="PIRSF016821">
    <property type="entry name" value="HSP15"/>
    <property type="match status" value="1"/>
</dbReference>
<evidence type="ECO:0000313" key="8">
    <source>
        <dbReference type="Proteomes" id="UP000294419"/>
    </source>
</evidence>
<dbReference type="RefSeq" id="WP_133438601.1">
    <property type="nucleotide sequence ID" value="NZ_CP037954.1"/>
</dbReference>
<evidence type="ECO:0000256" key="4">
    <source>
        <dbReference type="PROSITE-ProRule" id="PRU00182"/>
    </source>
</evidence>
<dbReference type="InterPro" id="IPR036986">
    <property type="entry name" value="S4_RNA-bd_sf"/>
</dbReference>
<keyword evidence="7" id="KW-0346">Stress response</keyword>
<feature type="domain" description="RNA-binding S4" evidence="6">
    <location>
        <begin position="1"/>
        <end position="59"/>
    </location>
</feature>
<reference evidence="7 8" key="1">
    <citation type="submission" date="2019-03" db="EMBL/GenBank/DDBJ databases">
        <authorList>
            <person name="Kim H."/>
            <person name="Yu S.-M."/>
        </authorList>
    </citation>
    <scope>NUCLEOTIDE SEQUENCE [LARGE SCALE GENOMIC DNA]</scope>
    <source>
        <strain evidence="7 8">NBC122</strain>
    </source>
</reference>
<evidence type="ECO:0000256" key="1">
    <source>
        <dbReference type="ARBA" id="ARBA00008396"/>
    </source>
</evidence>
<evidence type="ECO:0000313" key="7">
    <source>
        <dbReference type="EMBL" id="QBO57068.1"/>
    </source>
</evidence>
<keyword evidence="8" id="KW-1185">Reference proteome</keyword>
<dbReference type="Pfam" id="PF01479">
    <property type="entry name" value="S4"/>
    <property type="match status" value="1"/>
</dbReference>
<dbReference type="GO" id="GO:0043023">
    <property type="term" value="F:ribosomal large subunit binding"/>
    <property type="evidence" value="ECO:0007669"/>
    <property type="project" value="InterPro"/>
</dbReference>
<dbReference type="Proteomes" id="UP000294419">
    <property type="component" value="Chromosome"/>
</dbReference>
<comment type="similarity">
    <text evidence="1">Belongs to the HSP15 family.</text>
</comment>
<dbReference type="GO" id="GO:0034605">
    <property type="term" value="P:cellular response to heat"/>
    <property type="evidence" value="ECO:0007669"/>
    <property type="project" value="InterPro"/>
</dbReference>
<dbReference type="GO" id="GO:0003677">
    <property type="term" value="F:DNA binding"/>
    <property type="evidence" value="ECO:0007669"/>
    <property type="project" value="UniProtKB-KW"/>
</dbReference>
<dbReference type="InterPro" id="IPR002942">
    <property type="entry name" value="S4_RNA-bd"/>
</dbReference>
<dbReference type="AlphaFoldDB" id="A0A4P6ZC69"/>
<dbReference type="SUPFAM" id="SSF55174">
    <property type="entry name" value="Alpha-L RNA-binding motif"/>
    <property type="match status" value="1"/>
</dbReference>
<dbReference type="GO" id="GO:0003727">
    <property type="term" value="F:single-stranded RNA binding"/>
    <property type="evidence" value="ECO:0007669"/>
    <property type="project" value="InterPro"/>
</dbReference>
<keyword evidence="3" id="KW-0238">DNA-binding</keyword>
<evidence type="ECO:0000256" key="2">
    <source>
        <dbReference type="ARBA" id="ARBA00022884"/>
    </source>
</evidence>
<gene>
    <name evidence="7" type="primary">hslR</name>
    <name evidence="7" type="ORF">NBC122_00213</name>
</gene>
<dbReference type="EMBL" id="CP037954">
    <property type="protein sequence ID" value="QBO57068.1"/>
    <property type="molecule type" value="Genomic_DNA"/>
</dbReference>
<evidence type="ECO:0000256" key="5">
    <source>
        <dbReference type="SAM" id="MobiDB-lite"/>
    </source>
</evidence>
<evidence type="ECO:0000256" key="3">
    <source>
        <dbReference type="ARBA" id="ARBA00023125"/>
    </source>
</evidence>
<proteinExistence type="inferred from homology"/>
<accession>A0A4P6ZC69</accession>
<dbReference type="SMART" id="SM00363">
    <property type="entry name" value="S4"/>
    <property type="match status" value="1"/>
</dbReference>
<feature type="region of interest" description="Disordered" evidence="5">
    <location>
        <begin position="97"/>
        <end position="132"/>
    </location>
</feature>
<dbReference type="KEGG" id="csal:NBC122_00213"/>
<organism evidence="7 8">
    <name type="scientific">Chryseobacterium salivictor</name>
    <dbReference type="NCBI Taxonomy" id="2547600"/>
    <lineage>
        <taxon>Bacteria</taxon>
        <taxon>Pseudomonadati</taxon>
        <taxon>Bacteroidota</taxon>
        <taxon>Flavobacteriia</taxon>
        <taxon>Flavobacteriales</taxon>
        <taxon>Weeksellaceae</taxon>
        <taxon>Chryseobacterium group</taxon>
        <taxon>Chryseobacterium</taxon>
    </lineage>
</organism>
<keyword evidence="2 4" id="KW-0694">RNA-binding</keyword>
<dbReference type="CDD" id="cd00165">
    <property type="entry name" value="S4"/>
    <property type="match status" value="1"/>
</dbReference>
<sequence length="146" mass="17262">MRIDKFLWCVRFYKTRSIATDEIKKNRVSLAGQTVKSSREVKDGDLIKIRKNQIDYQIKIIQIPKSRIGPKLVPLHIEDRTEKEQYEILKLRNLNQEHYRNKGEGRPTKKDRRELDGFTAGDSNSDMENSDWDLFFSEVDDDSKED</sequence>
<name>A0A4P6ZC69_9FLAO</name>
<dbReference type="PROSITE" id="PS50889">
    <property type="entry name" value="S4"/>
    <property type="match status" value="1"/>
</dbReference>